<dbReference type="AlphaFoldDB" id="A0A1Y2BMN6"/>
<keyword evidence="4" id="KW-1185">Reference proteome</keyword>
<accession>A0A1Y2BMN6</accession>
<reference evidence="3 4" key="1">
    <citation type="submission" date="2016-07" db="EMBL/GenBank/DDBJ databases">
        <title>Pervasive Adenine N6-methylation of Active Genes in Fungi.</title>
        <authorList>
            <consortium name="DOE Joint Genome Institute"/>
            <person name="Mondo S.J."/>
            <person name="Dannebaum R.O."/>
            <person name="Kuo R.C."/>
            <person name="Labutti K."/>
            <person name="Haridas S."/>
            <person name="Kuo A."/>
            <person name="Salamov A."/>
            <person name="Ahrendt S.R."/>
            <person name="Lipzen A."/>
            <person name="Sullivan W."/>
            <person name="Andreopoulos W.B."/>
            <person name="Clum A."/>
            <person name="Lindquist E."/>
            <person name="Daum C."/>
            <person name="Ramamoorthy G.K."/>
            <person name="Gryganskyi A."/>
            <person name="Culley D."/>
            <person name="Magnuson J.K."/>
            <person name="James T.Y."/>
            <person name="O'Malley M.A."/>
            <person name="Stajich J.E."/>
            <person name="Spatafora J.W."/>
            <person name="Visel A."/>
            <person name="Grigoriev I.V."/>
        </authorList>
    </citation>
    <scope>NUCLEOTIDE SEQUENCE [LARGE SCALE GENOMIC DNA]</scope>
    <source>
        <strain evidence="3 4">JEL800</strain>
    </source>
</reference>
<feature type="chain" id="PRO_5012440665" evidence="2">
    <location>
        <begin position="22"/>
        <end position="843"/>
    </location>
</feature>
<protein>
    <submittedName>
        <fullName evidence="3">Uncharacterized protein</fullName>
    </submittedName>
</protein>
<dbReference type="EMBL" id="MCGO01000059">
    <property type="protein sequence ID" value="ORY36026.1"/>
    <property type="molecule type" value="Genomic_DNA"/>
</dbReference>
<keyword evidence="2" id="KW-0732">Signal</keyword>
<dbReference type="Proteomes" id="UP000193642">
    <property type="component" value="Unassembled WGS sequence"/>
</dbReference>
<dbReference type="OrthoDB" id="2154776at2759"/>
<feature type="coiled-coil region" evidence="1">
    <location>
        <begin position="153"/>
        <end position="187"/>
    </location>
</feature>
<evidence type="ECO:0000313" key="3">
    <source>
        <dbReference type="EMBL" id="ORY36026.1"/>
    </source>
</evidence>
<gene>
    <name evidence="3" type="ORF">BCR33DRAFT_770616</name>
</gene>
<evidence type="ECO:0000313" key="4">
    <source>
        <dbReference type="Proteomes" id="UP000193642"/>
    </source>
</evidence>
<feature type="signal peptide" evidence="2">
    <location>
        <begin position="1"/>
        <end position="21"/>
    </location>
</feature>
<organism evidence="3 4">
    <name type="scientific">Rhizoclosmatium globosum</name>
    <dbReference type="NCBI Taxonomy" id="329046"/>
    <lineage>
        <taxon>Eukaryota</taxon>
        <taxon>Fungi</taxon>
        <taxon>Fungi incertae sedis</taxon>
        <taxon>Chytridiomycota</taxon>
        <taxon>Chytridiomycota incertae sedis</taxon>
        <taxon>Chytridiomycetes</taxon>
        <taxon>Chytridiales</taxon>
        <taxon>Chytriomycetaceae</taxon>
        <taxon>Rhizoclosmatium</taxon>
    </lineage>
</organism>
<dbReference type="InterPro" id="IPR027417">
    <property type="entry name" value="P-loop_NTPase"/>
</dbReference>
<evidence type="ECO:0000256" key="2">
    <source>
        <dbReference type="SAM" id="SignalP"/>
    </source>
</evidence>
<name>A0A1Y2BMN6_9FUNG</name>
<evidence type="ECO:0000256" key="1">
    <source>
        <dbReference type="SAM" id="Coils"/>
    </source>
</evidence>
<proteinExistence type="predicted"/>
<sequence length="843" mass="94316">MCPFTLIKFVIMLSQISCVFGHNTTIGFSVLIDIANSTVQQLKDAIAVKKGLSGTVELLLVRICSDDGGGMTLSQLMQHSDLLRAEAYEYNPENVEENVSMFKDGLGFCVKKDRFTFKAMSFMENLNVFLSHLTARQYHVLVLVLVPIDEMMSETAYLNSKEKEAKIQELEAKIKVTQSKVATAAASTQKKLDIIIRNIGEIRSKNVQQALETFSIVAKLIVEDSCVMNIMTQLDRIEKEQQKPTPFVFLEGSSGSGKTQTAFALIHALTLETRPCFYFLYSKVTEISQSIYQCVWNISSLFSECVSKDFDNPSRLKSLSCSSLESMELYIFGFVHLLLTQFLVIGTLEFKPVEVKVLPILGSKLQEYISNMKFVPTIIIDECNFGSGDDGQLRFRLVQNALRCLYIRLVLLGTDSRVADLFDSGEESSRDGLESNWCTIFAQFPKVSLPFLELEKYCISESLTYIIVNSRPWFAVLAMEFLKENADTELCIAMVNKMISYIYFAIITQKHTLHSTVGRLGQLCMFLGTSLVEFGGSALIYSHFAQLSATAPVHLMTNGNLKGTASPWCPKVLFPDVSEDVLLFLSLMGTAESPAFVLNGRQVPFYYYYKSLMKDFLLRSKQIDLNNAGQNGNERNEFEVVLSICMCLASHCKGLGDGVPSVIFIQNFLCQLSDNLDFGPLNDCVTDRTFCLLEKSLKDFVVPFTSIGFDWPFQMRNSMGVFGRLDCAKNADGVGITSNFGLSGECKGHLSNIDLDIMINVLNRVPNDSTLHIVLVRSLQPVYFSGKTRKTFKTSVKANVQKKFCFLQVNALERPFKFTPIQGIESATHPAGVVLFIEQKKKG</sequence>
<dbReference type="SUPFAM" id="SSF52540">
    <property type="entry name" value="P-loop containing nucleoside triphosphate hydrolases"/>
    <property type="match status" value="1"/>
</dbReference>
<comment type="caution">
    <text evidence="3">The sequence shown here is derived from an EMBL/GenBank/DDBJ whole genome shotgun (WGS) entry which is preliminary data.</text>
</comment>
<keyword evidence="1" id="KW-0175">Coiled coil</keyword>